<dbReference type="AlphaFoldDB" id="A0A4P5NKW5"/>
<reference evidence="3" key="1">
    <citation type="submission" date="2017-01" db="EMBL/GenBank/DDBJ databases">
        <title>Komagataeibacter sp. MSKU9 whole genome sequencing project.</title>
        <authorList>
            <person name="Matsutani M."/>
            <person name="Naloka K."/>
            <person name="Theeragool G."/>
            <person name="Yakushi T."/>
            <person name="Matsushita K."/>
        </authorList>
    </citation>
    <scope>NUCLEOTIDE SEQUENCE [LARGE SCALE GENOMIC DNA]</scope>
    <source>
        <strain evidence="3">MSKU9</strain>
    </source>
</reference>
<dbReference type="Proteomes" id="UP000315095">
    <property type="component" value="Unassembled WGS sequence"/>
</dbReference>
<evidence type="ECO:0000313" key="3">
    <source>
        <dbReference type="Proteomes" id="UP000315095"/>
    </source>
</evidence>
<evidence type="ECO:0000313" key="2">
    <source>
        <dbReference type="EMBL" id="GCE82360.1"/>
    </source>
</evidence>
<dbReference type="RefSeq" id="WP_141259771.1">
    <property type="nucleotide sequence ID" value="NZ_BDLU01000014.1"/>
</dbReference>
<keyword evidence="3" id="KW-1185">Reference proteome</keyword>
<proteinExistence type="predicted"/>
<gene>
    <name evidence="2" type="ORF">MSKU9_0501</name>
</gene>
<organism evidence="2 3">
    <name type="scientific">Komagataeibacter diospyri</name>
    <dbReference type="NCBI Taxonomy" id="1932662"/>
    <lineage>
        <taxon>Bacteria</taxon>
        <taxon>Pseudomonadati</taxon>
        <taxon>Pseudomonadota</taxon>
        <taxon>Alphaproteobacteria</taxon>
        <taxon>Acetobacterales</taxon>
        <taxon>Acetobacteraceae</taxon>
        <taxon>Komagataeibacter</taxon>
    </lineage>
</organism>
<comment type="caution">
    <text evidence="2">The sequence shown here is derived from an EMBL/GenBank/DDBJ whole genome shotgun (WGS) entry which is preliminary data.</text>
</comment>
<sequence>MNCFRHLGLLVLAGFLAGHGMARAQAGCADTDARIDMSAHQVGAGIGYLWGKGTLYDGTHTYPFTVRGGGAFSLGGIALSGQGCVRNLPRVRDFNGTYWTVGGTATLHHGTAGVVMENAHGVDINLKAKTRGAQVSGQVGRLSFHLLETTHSQ</sequence>
<feature type="chain" id="PRO_5020219041" description="Outer membrane protein" evidence="1">
    <location>
        <begin position="25"/>
        <end position="153"/>
    </location>
</feature>
<dbReference type="EMBL" id="BDLU01000014">
    <property type="protein sequence ID" value="GCE82360.1"/>
    <property type="molecule type" value="Genomic_DNA"/>
</dbReference>
<evidence type="ECO:0000256" key="1">
    <source>
        <dbReference type="SAM" id="SignalP"/>
    </source>
</evidence>
<accession>A0A4P5NKW5</accession>
<name>A0A4P5NKW5_9PROT</name>
<keyword evidence="1" id="KW-0732">Signal</keyword>
<protein>
    <recommendedName>
        <fullName evidence="4">Outer membrane protein</fullName>
    </recommendedName>
</protein>
<dbReference type="OrthoDB" id="7282267at2"/>
<evidence type="ECO:0008006" key="4">
    <source>
        <dbReference type="Google" id="ProtNLM"/>
    </source>
</evidence>
<feature type="signal peptide" evidence="1">
    <location>
        <begin position="1"/>
        <end position="24"/>
    </location>
</feature>